<dbReference type="EMBL" id="UHFX01000003">
    <property type="protein sequence ID" value="SUO03524.1"/>
    <property type="molecule type" value="Genomic_DNA"/>
</dbReference>
<dbReference type="PANTHER" id="PTHR46211">
    <property type="entry name" value="GLYCEROPHOSPHORYL DIESTER PHOSPHODIESTERASE"/>
    <property type="match status" value="1"/>
</dbReference>
<feature type="transmembrane region" description="Helical" evidence="1">
    <location>
        <begin position="153"/>
        <end position="180"/>
    </location>
</feature>
<organism evidence="3 4">
    <name type="scientific">Faecalicoccus pleomorphus</name>
    <dbReference type="NCBI Taxonomy" id="1323"/>
    <lineage>
        <taxon>Bacteria</taxon>
        <taxon>Bacillati</taxon>
        <taxon>Bacillota</taxon>
        <taxon>Erysipelotrichia</taxon>
        <taxon>Erysipelotrichales</taxon>
        <taxon>Erysipelotrichaceae</taxon>
        <taxon>Faecalicoccus</taxon>
    </lineage>
</organism>
<dbReference type="PANTHER" id="PTHR46211:SF8">
    <property type="entry name" value="PHOSPHODIESTERASE"/>
    <property type="match status" value="1"/>
</dbReference>
<dbReference type="PROSITE" id="PS51704">
    <property type="entry name" value="GP_PDE"/>
    <property type="match status" value="1"/>
</dbReference>
<keyword evidence="1" id="KW-0812">Transmembrane</keyword>
<dbReference type="InterPro" id="IPR017946">
    <property type="entry name" value="PLC-like_Pdiesterase_TIM-brl"/>
</dbReference>
<evidence type="ECO:0000259" key="2">
    <source>
        <dbReference type="PROSITE" id="PS51704"/>
    </source>
</evidence>
<keyword evidence="4" id="KW-1185">Reference proteome</keyword>
<keyword evidence="3" id="KW-0378">Hydrolase</keyword>
<feature type="transmembrane region" description="Helical" evidence="1">
    <location>
        <begin position="109"/>
        <end position="133"/>
    </location>
</feature>
<feature type="transmembrane region" description="Helical" evidence="1">
    <location>
        <begin position="51"/>
        <end position="76"/>
    </location>
</feature>
<sequence length="598" mass="70164">MKEILKFELFYKLLMNAILLPCLSLLTGWFLRYVIGDTVLYNFDMVYSLFSIPGILLVLAYVLIVILCVYFEYIVVYKLVYCFKTRQTIDWKNLSLSSLQDLSVLKTKYFPLLFLYYVLLNPLWHLGFVSSFLPRISIPAFIINEALKMNYGSYLIFIVYILLFMVYAFLWYVPFYMIYTKAPFFQACKQSIHKMLQIKKLWLFLIGIFLMYYVLETFIFPEFLLTTSDFNFYFLRYFLFSSYFRFRTLLFVGYSILWTILEVFAIYTQLKQEEVDPVCLFSQTEKPLKMKWHKKVAHHKIIYSTIFLCATIVFVVMYFHQWPLVHPPYSIGHRGDITQVENSLEGILAADQNNTDFAEIDIQMTKDHILVVCHDTNLKRLTKKDLEIKDCTFEQLQKLTLTDKQGHTAKIATLEQAIQTAKSSPNQIGLLIEFKPLDGDQQETIQQTIELIEKYDFSNRAMFMSMDKESVELLAKERPDWWIGYCAFGNLGHIHIRLNDSFIPDFIAVEESMINTQLLEDARNNNLPIYVWTVDDVNKIMDYLHMGISGIIGDASDQVSHAVHQYKQMSPMDDTHYLTTCSGFPKLTEDESGYLQCN</sequence>
<keyword evidence="1" id="KW-1133">Transmembrane helix</keyword>
<feature type="transmembrane region" description="Helical" evidence="1">
    <location>
        <begin position="201"/>
        <end position="224"/>
    </location>
</feature>
<dbReference type="EC" id="3.1.4.46" evidence="3"/>
<dbReference type="SUPFAM" id="SSF51695">
    <property type="entry name" value="PLC-like phosphodiesterases"/>
    <property type="match status" value="1"/>
</dbReference>
<dbReference type="GO" id="GO:0006629">
    <property type="term" value="P:lipid metabolic process"/>
    <property type="evidence" value="ECO:0007669"/>
    <property type="project" value="InterPro"/>
</dbReference>
<evidence type="ECO:0000256" key="1">
    <source>
        <dbReference type="SAM" id="Phobius"/>
    </source>
</evidence>
<evidence type="ECO:0000313" key="3">
    <source>
        <dbReference type="EMBL" id="SUO03524.1"/>
    </source>
</evidence>
<dbReference type="GeneID" id="77461374"/>
<protein>
    <submittedName>
        <fullName evidence="3">Glycerophosphodiester phosphodiesterase</fullName>
        <ecNumber evidence="3">3.1.4.46</ecNumber>
    </submittedName>
</protein>
<feature type="domain" description="GP-PDE" evidence="2">
    <location>
        <begin position="328"/>
        <end position="563"/>
    </location>
</feature>
<dbReference type="Gene3D" id="3.20.20.190">
    <property type="entry name" value="Phosphatidylinositol (PI) phosphodiesterase"/>
    <property type="match status" value="1"/>
</dbReference>
<accession>A0A380LHY0</accession>
<dbReference type="GO" id="GO:0008889">
    <property type="term" value="F:glycerophosphodiester phosphodiesterase activity"/>
    <property type="evidence" value="ECO:0007669"/>
    <property type="project" value="UniProtKB-EC"/>
</dbReference>
<gene>
    <name evidence="3" type="ORF">NCTC11087_00386</name>
</gene>
<dbReference type="Pfam" id="PF10110">
    <property type="entry name" value="GPDPase_memb"/>
    <property type="match status" value="1"/>
</dbReference>
<dbReference type="OrthoDB" id="384721at2"/>
<dbReference type="InterPro" id="IPR018476">
    <property type="entry name" value="GlyceroP-diester-Pdiesterase_M"/>
</dbReference>
<proteinExistence type="predicted"/>
<evidence type="ECO:0000313" key="4">
    <source>
        <dbReference type="Proteomes" id="UP000255523"/>
    </source>
</evidence>
<feature type="transmembrane region" description="Helical" evidence="1">
    <location>
        <begin position="244"/>
        <end position="267"/>
    </location>
</feature>
<reference evidence="3 4" key="1">
    <citation type="submission" date="2018-06" db="EMBL/GenBank/DDBJ databases">
        <authorList>
            <consortium name="Pathogen Informatics"/>
            <person name="Doyle S."/>
        </authorList>
    </citation>
    <scope>NUCLEOTIDE SEQUENCE [LARGE SCALE GENOMIC DNA]</scope>
    <source>
        <strain evidence="3 4">NCTC11087</strain>
    </source>
</reference>
<keyword evidence="1" id="KW-0472">Membrane</keyword>
<dbReference type="RefSeq" id="WP_022789633.1">
    <property type="nucleotide sequence ID" value="NZ_UHFX01000003.1"/>
</dbReference>
<feature type="transmembrane region" description="Helical" evidence="1">
    <location>
        <begin position="9"/>
        <end position="31"/>
    </location>
</feature>
<name>A0A380LHY0_9FIRM</name>
<dbReference type="Proteomes" id="UP000255523">
    <property type="component" value="Unassembled WGS sequence"/>
</dbReference>
<feature type="transmembrane region" description="Helical" evidence="1">
    <location>
        <begin position="301"/>
        <end position="320"/>
    </location>
</feature>
<dbReference type="InterPro" id="IPR030395">
    <property type="entry name" value="GP_PDE_dom"/>
</dbReference>
<dbReference type="Pfam" id="PF03009">
    <property type="entry name" value="GDPD"/>
    <property type="match status" value="1"/>
</dbReference>
<dbReference type="AlphaFoldDB" id="A0A380LHY0"/>